<gene>
    <name evidence="2" type="ORF">K505DRAFT_325810</name>
</gene>
<organism evidence="2 3">
    <name type="scientific">Melanomma pulvis-pyrius CBS 109.77</name>
    <dbReference type="NCBI Taxonomy" id="1314802"/>
    <lineage>
        <taxon>Eukaryota</taxon>
        <taxon>Fungi</taxon>
        <taxon>Dikarya</taxon>
        <taxon>Ascomycota</taxon>
        <taxon>Pezizomycotina</taxon>
        <taxon>Dothideomycetes</taxon>
        <taxon>Pleosporomycetidae</taxon>
        <taxon>Pleosporales</taxon>
        <taxon>Melanommataceae</taxon>
        <taxon>Melanomma</taxon>
    </lineage>
</organism>
<dbReference type="EMBL" id="MU001948">
    <property type="protein sequence ID" value="KAF2792958.1"/>
    <property type="molecule type" value="Genomic_DNA"/>
</dbReference>
<proteinExistence type="predicted"/>
<feature type="signal peptide" evidence="1">
    <location>
        <begin position="1"/>
        <end position="20"/>
    </location>
</feature>
<accession>A0A6A6X9C8</accession>
<sequence>MKLPFALVSVAALPFLLTSAAPSPSIEPTVSVPDFLSQQLFTAAETCKVYTDCTRCAAGNWRCCFSGCAGHPMPGSHTCLCVPDGKDLGASCGCT</sequence>
<feature type="chain" id="PRO_5025538734" evidence="1">
    <location>
        <begin position="21"/>
        <end position="95"/>
    </location>
</feature>
<dbReference type="Proteomes" id="UP000799757">
    <property type="component" value="Unassembled WGS sequence"/>
</dbReference>
<dbReference type="AlphaFoldDB" id="A0A6A6X9C8"/>
<dbReference type="OrthoDB" id="5408357at2759"/>
<keyword evidence="1" id="KW-0732">Signal</keyword>
<keyword evidence="3" id="KW-1185">Reference proteome</keyword>
<evidence type="ECO:0000313" key="3">
    <source>
        <dbReference type="Proteomes" id="UP000799757"/>
    </source>
</evidence>
<evidence type="ECO:0000313" key="2">
    <source>
        <dbReference type="EMBL" id="KAF2792958.1"/>
    </source>
</evidence>
<evidence type="ECO:0000256" key="1">
    <source>
        <dbReference type="SAM" id="SignalP"/>
    </source>
</evidence>
<name>A0A6A6X9C8_9PLEO</name>
<reference evidence="2" key="1">
    <citation type="journal article" date="2020" name="Stud. Mycol.">
        <title>101 Dothideomycetes genomes: a test case for predicting lifestyles and emergence of pathogens.</title>
        <authorList>
            <person name="Haridas S."/>
            <person name="Albert R."/>
            <person name="Binder M."/>
            <person name="Bloem J."/>
            <person name="Labutti K."/>
            <person name="Salamov A."/>
            <person name="Andreopoulos B."/>
            <person name="Baker S."/>
            <person name="Barry K."/>
            <person name="Bills G."/>
            <person name="Bluhm B."/>
            <person name="Cannon C."/>
            <person name="Castanera R."/>
            <person name="Culley D."/>
            <person name="Daum C."/>
            <person name="Ezra D."/>
            <person name="Gonzalez J."/>
            <person name="Henrissat B."/>
            <person name="Kuo A."/>
            <person name="Liang C."/>
            <person name="Lipzen A."/>
            <person name="Lutzoni F."/>
            <person name="Magnuson J."/>
            <person name="Mondo S."/>
            <person name="Nolan M."/>
            <person name="Ohm R."/>
            <person name="Pangilinan J."/>
            <person name="Park H.-J."/>
            <person name="Ramirez L."/>
            <person name="Alfaro M."/>
            <person name="Sun H."/>
            <person name="Tritt A."/>
            <person name="Yoshinaga Y."/>
            <person name="Zwiers L.-H."/>
            <person name="Turgeon B."/>
            <person name="Goodwin S."/>
            <person name="Spatafora J."/>
            <person name="Crous P."/>
            <person name="Grigoriev I."/>
        </authorList>
    </citation>
    <scope>NUCLEOTIDE SEQUENCE</scope>
    <source>
        <strain evidence="2">CBS 109.77</strain>
    </source>
</reference>
<protein>
    <submittedName>
        <fullName evidence="2">Uncharacterized protein</fullName>
    </submittedName>
</protein>